<protein>
    <submittedName>
        <fullName evidence="2">Uncharacterized protein</fullName>
    </submittedName>
</protein>
<keyword evidence="3" id="KW-1185">Reference proteome</keyword>
<evidence type="ECO:0000313" key="2">
    <source>
        <dbReference type="EMBL" id="MPC95175.1"/>
    </source>
</evidence>
<proteinExistence type="predicted"/>
<evidence type="ECO:0000256" key="1">
    <source>
        <dbReference type="SAM" id="MobiDB-lite"/>
    </source>
</evidence>
<accession>A0A5B7JKQ6</accession>
<sequence>MRVQINRKHEGIHGNPTLHNLHNPNQHTSQPANQPSQHRLPKHFTKLLDDYLVTRQTASRPTPVDLGAASEERREGKTLLLSALLARTQSLHQRHAHAITTPKPALPRSPQALPPPSLHFTTPIPRRTT</sequence>
<reference evidence="2 3" key="1">
    <citation type="submission" date="2019-05" db="EMBL/GenBank/DDBJ databases">
        <title>Another draft genome of Portunus trituberculatus and its Hox gene families provides insights of decapod evolution.</title>
        <authorList>
            <person name="Jeong J.-H."/>
            <person name="Song I."/>
            <person name="Kim S."/>
            <person name="Choi T."/>
            <person name="Kim D."/>
            <person name="Ryu S."/>
            <person name="Kim W."/>
        </authorList>
    </citation>
    <scope>NUCLEOTIDE SEQUENCE [LARGE SCALE GENOMIC DNA]</scope>
    <source>
        <tissue evidence="2">Muscle</tissue>
    </source>
</reference>
<feature type="compositionally biased region" description="Polar residues" evidence="1">
    <location>
        <begin position="17"/>
        <end position="37"/>
    </location>
</feature>
<dbReference type="Proteomes" id="UP000324222">
    <property type="component" value="Unassembled WGS sequence"/>
</dbReference>
<gene>
    <name evidence="2" type="ORF">E2C01_090374</name>
</gene>
<evidence type="ECO:0000313" key="3">
    <source>
        <dbReference type="Proteomes" id="UP000324222"/>
    </source>
</evidence>
<feature type="region of interest" description="Disordered" evidence="1">
    <location>
        <begin position="1"/>
        <end position="39"/>
    </location>
</feature>
<comment type="caution">
    <text evidence="2">The sequence shown here is derived from an EMBL/GenBank/DDBJ whole genome shotgun (WGS) entry which is preliminary data.</text>
</comment>
<dbReference type="EMBL" id="VSRR010101246">
    <property type="protein sequence ID" value="MPC95175.1"/>
    <property type="molecule type" value="Genomic_DNA"/>
</dbReference>
<name>A0A5B7JKQ6_PORTR</name>
<dbReference type="AlphaFoldDB" id="A0A5B7JKQ6"/>
<organism evidence="2 3">
    <name type="scientific">Portunus trituberculatus</name>
    <name type="common">Swimming crab</name>
    <name type="synonym">Neptunus trituberculatus</name>
    <dbReference type="NCBI Taxonomy" id="210409"/>
    <lineage>
        <taxon>Eukaryota</taxon>
        <taxon>Metazoa</taxon>
        <taxon>Ecdysozoa</taxon>
        <taxon>Arthropoda</taxon>
        <taxon>Crustacea</taxon>
        <taxon>Multicrustacea</taxon>
        <taxon>Malacostraca</taxon>
        <taxon>Eumalacostraca</taxon>
        <taxon>Eucarida</taxon>
        <taxon>Decapoda</taxon>
        <taxon>Pleocyemata</taxon>
        <taxon>Brachyura</taxon>
        <taxon>Eubrachyura</taxon>
        <taxon>Portunoidea</taxon>
        <taxon>Portunidae</taxon>
        <taxon>Portuninae</taxon>
        <taxon>Portunus</taxon>
    </lineage>
</organism>
<feature type="region of interest" description="Disordered" evidence="1">
    <location>
        <begin position="92"/>
        <end position="129"/>
    </location>
</feature>
<feature type="compositionally biased region" description="Pro residues" evidence="1">
    <location>
        <begin position="104"/>
        <end position="117"/>
    </location>
</feature>